<keyword evidence="3" id="KW-1185">Reference proteome</keyword>
<dbReference type="EMBL" id="OU900105">
    <property type="protein sequence ID" value="CAG9856637.1"/>
    <property type="molecule type" value="Genomic_DNA"/>
</dbReference>
<keyword evidence="1" id="KW-0732">Signal</keyword>
<dbReference type="PROSITE" id="PS51257">
    <property type="entry name" value="PROKAR_LIPOPROTEIN"/>
    <property type="match status" value="1"/>
</dbReference>
<feature type="signal peptide" evidence="1">
    <location>
        <begin position="1"/>
        <end position="19"/>
    </location>
</feature>
<gene>
    <name evidence="2" type="ORF">PHYEVI_LOCUS3057</name>
</gene>
<feature type="chain" id="PRO_5040270594" evidence="1">
    <location>
        <begin position="20"/>
        <end position="92"/>
    </location>
</feature>
<proteinExistence type="predicted"/>
<dbReference type="Proteomes" id="UP001153712">
    <property type="component" value="Chromosome 12"/>
</dbReference>
<name>A0A9N9TMC5_PHYSR</name>
<evidence type="ECO:0000313" key="3">
    <source>
        <dbReference type="Proteomes" id="UP001153712"/>
    </source>
</evidence>
<accession>A0A9N9TMC5</accession>
<protein>
    <submittedName>
        <fullName evidence="2">Uncharacterized protein</fullName>
    </submittedName>
</protein>
<organism evidence="2 3">
    <name type="scientific">Phyllotreta striolata</name>
    <name type="common">Striped flea beetle</name>
    <name type="synonym">Crioceris striolata</name>
    <dbReference type="NCBI Taxonomy" id="444603"/>
    <lineage>
        <taxon>Eukaryota</taxon>
        <taxon>Metazoa</taxon>
        <taxon>Ecdysozoa</taxon>
        <taxon>Arthropoda</taxon>
        <taxon>Hexapoda</taxon>
        <taxon>Insecta</taxon>
        <taxon>Pterygota</taxon>
        <taxon>Neoptera</taxon>
        <taxon>Endopterygota</taxon>
        <taxon>Coleoptera</taxon>
        <taxon>Polyphaga</taxon>
        <taxon>Cucujiformia</taxon>
        <taxon>Chrysomeloidea</taxon>
        <taxon>Chrysomelidae</taxon>
        <taxon>Galerucinae</taxon>
        <taxon>Alticini</taxon>
        <taxon>Phyllotreta</taxon>
    </lineage>
</organism>
<sequence>MKFVIFFAVLAVVIFSCSAEEAPKNEPNISSPDEVTEKILRDIFDMLPLLLQKIIYGLYGLYLDIKEARETGGEEFSMVAEFGNFISSFLLP</sequence>
<evidence type="ECO:0000313" key="2">
    <source>
        <dbReference type="EMBL" id="CAG9856637.1"/>
    </source>
</evidence>
<evidence type="ECO:0000256" key="1">
    <source>
        <dbReference type="SAM" id="SignalP"/>
    </source>
</evidence>
<reference evidence="2" key="1">
    <citation type="submission" date="2022-01" db="EMBL/GenBank/DDBJ databases">
        <authorList>
            <person name="King R."/>
        </authorList>
    </citation>
    <scope>NUCLEOTIDE SEQUENCE</scope>
</reference>
<dbReference type="AlphaFoldDB" id="A0A9N9TMC5"/>